<accession>A0AA41W4Z9</accession>
<protein>
    <submittedName>
        <fullName evidence="5">LacI family transcriptional regulator</fullName>
    </submittedName>
</protein>
<dbReference type="SUPFAM" id="SSF47413">
    <property type="entry name" value="lambda repressor-like DNA-binding domains"/>
    <property type="match status" value="1"/>
</dbReference>
<dbReference type="CDD" id="cd01392">
    <property type="entry name" value="HTH_LacI"/>
    <property type="match status" value="1"/>
</dbReference>
<evidence type="ECO:0000313" key="5">
    <source>
        <dbReference type="EMBL" id="MCM2678572.1"/>
    </source>
</evidence>
<sequence length="343" mass="38752">MRAILRQATLDDIASVAGVSRVTVSRVLNESPDVKEITRQKVQMAIDALSQQPFTKPSSDEFKPRRNLLVLLYSSTQSHTSLSFIQSAMQTARKQGFELHIEDVSFWSCQDASSITHWCIEQRARGVVLLPPFSESEEAMQHLAQYGISVVHVEPKEASEYCPHVSVDHHQAGYSLTKRLLNQGMRHIEFIESSPMNAKNRLFYLGHLDAVRQQPISALSRHLPSAEFLNANGDYQRAECLLSGDSWPDALICQTYGQVLAAIHTADKFNIVIPEQLKVIYLSEELELPIQDDRIIQVCSPFRSLAAGAVDLLVKRVRHKLNRHDYAQSFEPQILTPQQELLQ</sequence>
<gene>
    <name evidence="5" type="ORF">NAF29_02660</name>
</gene>
<dbReference type="SUPFAM" id="SSF53822">
    <property type="entry name" value="Periplasmic binding protein-like I"/>
    <property type="match status" value="1"/>
</dbReference>
<keyword evidence="3" id="KW-0804">Transcription</keyword>
<proteinExistence type="predicted"/>
<feature type="domain" description="HTH lacI-type" evidence="4">
    <location>
        <begin position="8"/>
        <end position="49"/>
    </location>
</feature>
<reference evidence="5 6" key="1">
    <citation type="journal article" date="2013" name="Antonie Van Leeuwenhoek">
        <title>Echinimonas agarilytica gen. nov., sp. nov., a new gammaproteobacterium isolated from the sea urchin Strongylocentrotus intermedius.</title>
        <authorList>
            <person name="Nedashkovskaya O.I."/>
            <person name="Stenkova A.M."/>
            <person name="Zhukova N.V."/>
            <person name="Van Trappen S."/>
            <person name="Lee J.S."/>
            <person name="Kim S.B."/>
        </authorList>
    </citation>
    <scope>NUCLEOTIDE SEQUENCE [LARGE SCALE GENOMIC DNA]</scope>
    <source>
        <strain evidence="5 6">KMM 6351</strain>
    </source>
</reference>
<keyword evidence="1" id="KW-0805">Transcription regulation</keyword>
<dbReference type="Gene3D" id="1.10.260.40">
    <property type="entry name" value="lambda repressor-like DNA-binding domains"/>
    <property type="match status" value="1"/>
</dbReference>
<dbReference type="SMART" id="SM00354">
    <property type="entry name" value="HTH_LACI"/>
    <property type="match status" value="1"/>
</dbReference>
<dbReference type="GO" id="GO:0000976">
    <property type="term" value="F:transcription cis-regulatory region binding"/>
    <property type="evidence" value="ECO:0007669"/>
    <property type="project" value="TreeGrafter"/>
</dbReference>
<dbReference type="PROSITE" id="PS50932">
    <property type="entry name" value="HTH_LACI_2"/>
    <property type="match status" value="1"/>
</dbReference>
<dbReference type="Pfam" id="PF13377">
    <property type="entry name" value="Peripla_BP_3"/>
    <property type="match status" value="1"/>
</dbReference>
<keyword evidence="2" id="KW-0238">DNA-binding</keyword>
<dbReference type="PROSITE" id="PS00356">
    <property type="entry name" value="HTH_LACI_1"/>
    <property type="match status" value="1"/>
</dbReference>
<dbReference type="PANTHER" id="PTHR30146">
    <property type="entry name" value="LACI-RELATED TRANSCRIPTIONAL REPRESSOR"/>
    <property type="match status" value="1"/>
</dbReference>
<dbReference type="PRINTS" id="PR00036">
    <property type="entry name" value="HTHLACI"/>
</dbReference>
<dbReference type="PANTHER" id="PTHR30146:SF153">
    <property type="entry name" value="LACTOSE OPERON REPRESSOR"/>
    <property type="match status" value="1"/>
</dbReference>
<dbReference type="Proteomes" id="UP001165393">
    <property type="component" value="Unassembled WGS sequence"/>
</dbReference>
<dbReference type="GO" id="GO:0003700">
    <property type="term" value="F:DNA-binding transcription factor activity"/>
    <property type="evidence" value="ECO:0007669"/>
    <property type="project" value="TreeGrafter"/>
</dbReference>
<evidence type="ECO:0000259" key="4">
    <source>
        <dbReference type="PROSITE" id="PS50932"/>
    </source>
</evidence>
<evidence type="ECO:0000313" key="6">
    <source>
        <dbReference type="Proteomes" id="UP001165393"/>
    </source>
</evidence>
<dbReference type="AlphaFoldDB" id="A0AA41W4Z9"/>
<evidence type="ECO:0000256" key="1">
    <source>
        <dbReference type="ARBA" id="ARBA00023015"/>
    </source>
</evidence>
<evidence type="ECO:0000256" key="3">
    <source>
        <dbReference type="ARBA" id="ARBA00023163"/>
    </source>
</evidence>
<name>A0AA41W4Z9_9GAMM</name>
<dbReference type="InterPro" id="IPR046335">
    <property type="entry name" value="LacI/GalR-like_sensor"/>
</dbReference>
<dbReference type="Pfam" id="PF00356">
    <property type="entry name" value="LacI"/>
    <property type="match status" value="1"/>
</dbReference>
<dbReference type="Gene3D" id="3.40.50.2300">
    <property type="match status" value="2"/>
</dbReference>
<dbReference type="InterPro" id="IPR010982">
    <property type="entry name" value="Lambda_DNA-bd_dom_sf"/>
</dbReference>
<comment type="caution">
    <text evidence="5">The sequence shown here is derived from an EMBL/GenBank/DDBJ whole genome shotgun (WGS) entry which is preliminary data.</text>
</comment>
<organism evidence="5 6">
    <name type="scientific">Echinimonas agarilytica</name>
    <dbReference type="NCBI Taxonomy" id="1215918"/>
    <lineage>
        <taxon>Bacteria</taxon>
        <taxon>Pseudomonadati</taxon>
        <taxon>Pseudomonadota</taxon>
        <taxon>Gammaproteobacteria</taxon>
        <taxon>Alteromonadales</taxon>
        <taxon>Echinimonadaceae</taxon>
        <taxon>Echinimonas</taxon>
    </lineage>
</organism>
<evidence type="ECO:0000256" key="2">
    <source>
        <dbReference type="ARBA" id="ARBA00023125"/>
    </source>
</evidence>
<dbReference type="RefSeq" id="WP_251259935.1">
    <property type="nucleotide sequence ID" value="NZ_JAMQGP010000001.1"/>
</dbReference>
<dbReference type="InterPro" id="IPR028082">
    <property type="entry name" value="Peripla_BP_I"/>
</dbReference>
<dbReference type="InterPro" id="IPR000843">
    <property type="entry name" value="HTH_LacI"/>
</dbReference>
<keyword evidence="6" id="KW-1185">Reference proteome</keyword>
<dbReference type="EMBL" id="JAMQGP010000001">
    <property type="protein sequence ID" value="MCM2678572.1"/>
    <property type="molecule type" value="Genomic_DNA"/>
</dbReference>